<evidence type="ECO:0008006" key="4">
    <source>
        <dbReference type="Google" id="ProtNLM"/>
    </source>
</evidence>
<name>A0ABY6BAU9_9GAMM</name>
<keyword evidence="1" id="KW-0732">Signal</keyword>
<reference evidence="2" key="1">
    <citation type="submission" date="2022-09" db="EMBL/GenBank/DDBJ databases">
        <title>Tahibacter sp. nov., isolated from a fresh water.</title>
        <authorList>
            <person name="Baek J.H."/>
            <person name="Lee J.K."/>
            <person name="Kim J.M."/>
            <person name="Jeon C.O."/>
        </authorList>
    </citation>
    <scope>NUCLEOTIDE SEQUENCE</scope>
    <source>
        <strain evidence="2">W38</strain>
    </source>
</reference>
<gene>
    <name evidence="2" type="ORF">N4264_19875</name>
</gene>
<dbReference type="EMBL" id="CP104694">
    <property type="protein sequence ID" value="UXI66989.1"/>
    <property type="molecule type" value="Genomic_DNA"/>
</dbReference>
<organism evidence="2 3">
    <name type="scientific">Tahibacter amnicola</name>
    <dbReference type="NCBI Taxonomy" id="2976241"/>
    <lineage>
        <taxon>Bacteria</taxon>
        <taxon>Pseudomonadati</taxon>
        <taxon>Pseudomonadota</taxon>
        <taxon>Gammaproteobacteria</taxon>
        <taxon>Lysobacterales</taxon>
        <taxon>Rhodanobacteraceae</taxon>
        <taxon>Tahibacter</taxon>
    </lineage>
</organism>
<feature type="chain" id="PRO_5046250621" description="Lipoprotein" evidence="1">
    <location>
        <begin position="22"/>
        <end position="440"/>
    </location>
</feature>
<evidence type="ECO:0000313" key="2">
    <source>
        <dbReference type="EMBL" id="UXI66989.1"/>
    </source>
</evidence>
<evidence type="ECO:0000313" key="3">
    <source>
        <dbReference type="Proteomes" id="UP001064632"/>
    </source>
</evidence>
<dbReference type="RefSeq" id="WP_261693965.1">
    <property type="nucleotide sequence ID" value="NZ_CP104694.1"/>
</dbReference>
<evidence type="ECO:0000256" key="1">
    <source>
        <dbReference type="SAM" id="SignalP"/>
    </source>
</evidence>
<accession>A0ABY6BAU9</accession>
<feature type="signal peptide" evidence="1">
    <location>
        <begin position="1"/>
        <end position="21"/>
    </location>
</feature>
<proteinExistence type="predicted"/>
<sequence>MTHTLPGILFALALGTGAATAAPQPGTSSSKSEEWRAQQRAAVEKSENLLGQAEKQKGLLAQYTLLRGAYNADESAHFRLIFSQYVSWYESFIGAYDEARTTFSIRQPAADDDAASPFEDASLHAEDAVEAITRLSEGRKAVFFNEAHNAPVTRVLTVQMLEKLRKQGFNTFAAETLYPGDTTLGERGYPIADSGFYTREPIYAEMVRTALKLGYRVVSYESESQKGGNEREREQAQNLYNASFKQDPKTRLVVNAGYAHIQESGKYLGGESMAQHFARIARIDPLTIEQTMLIEHDTASKDHPYFRTYAASSRRSVATVFMTSKNKAWTLKPDLYDVSVFLPVTDHERDRPTWLALGGLRTSYQVGAELCRGQLPCLLEARYIEEDSDAVPADRLVVSRLQQVSHLYLRPGRYRLSSSNLDNETIASVNITVTADGKNP</sequence>
<dbReference type="Proteomes" id="UP001064632">
    <property type="component" value="Chromosome"/>
</dbReference>
<protein>
    <recommendedName>
        <fullName evidence="4">Lipoprotein</fullName>
    </recommendedName>
</protein>
<keyword evidence="3" id="KW-1185">Reference proteome</keyword>